<evidence type="ECO:0000259" key="3">
    <source>
        <dbReference type="SMART" id="SM01007"/>
    </source>
</evidence>
<keyword evidence="2" id="KW-0456">Lyase</keyword>
<name>A0ABN2LGS9_9ACTN</name>
<dbReference type="InterPro" id="IPR001303">
    <property type="entry name" value="Aldolase_II/adducin_N"/>
</dbReference>
<keyword evidence="5" id="KW-1185">Reference proteome</keyword>
<evidence type="ECO:0000313" key="5">
    <source>
        <dbReference type="Proteomes" id="UP001500218"/>
    </source>
</evidence>
<dbReference type="SUPFAM" id="SSF53639">
    <property type="entry name" value="AraD/HMP-PK domain-like"/>
    <property type="match status" value="1"/>
</dbReference>
<dbReference type="EMBL" id="BAAALT010000014">
    <property type="protein sequence ID" value="GAA1788099.1"/>
    <property type="molecule type" value="Genomic_DNA"/>
</dbReference>
<dbReference type="Gene3D" id="3.40.225.10">
    <property type="entry name" value="Class II aldolase/adducin N-terminal domain"/>
    <property type="match status" value="1"/>
</dbReference>
<evidence type="ECO:0000256" key="2">
    <source>
        <dbReference type="ARBA" id="ARBA00023239"/>
    </source>
</evidence>
<dbReference type="Pfam" id="PF00596">
    <property type="entry name" value="Aldolase_II"/>
    <property type="match status" value="1"/>
</dbReference>
<evidence type="ECO:0000313" key="4">
    <source>
        <dbReference type="EMBL" id="GAA1788099.1"/>
    </source>
</evidence>
<comment type="caution">
    <text evidence="4">The sequence shown here is derived from an EMBL/GenBank/DDBJ whole genome shotgun (WGS) entry which is preliminary data.</text>
</comment>
<accession>A0ABN2LGS9</accession>
<evidence type="ECO:0000256" key="1">
    <source>
        <dbReference type="ARBA" id="ARBA00022723"/>
    </source>
</evidence>
<gene>
    <name evidence="4" type="ORF">GCM10009682_07720</name>
</gene>
<proteinExistence type="predicted"/>
<dbReference type="PANTHER" id="PTHR22789">
    <property type="entry name" value="FUCULOSE PHOSPHATE ALDOLASE"/>
    <property type="match status" value="1"/>
</dbReference>
<protein>
    <submittedName>
        <fullName evidence="4">Aldolase</fullName>
    </submittedName>
</protein>
<dbReference type="PANTHER" id="PTHR22789:SF0">
    <property type="entry name" value="3-OXO-TETRONATE 4-PHOSPHATE DECARBOXYLASE-RELATED"/>
    <property type="match status" value="1"/>
</dbReference>
<keyword evidence="1" id="KW-0479">Metal-binding</keyword>
<dbReference type="SMART" id="SM01007">
    <property type="entry name" value="Aldolase_II"/>
    <property type="match status" value="1"/>
</dbReference>
<dbReference type="InterPro" id="IPR050197">
    <property type="entry name" value="Aldolase_class_II_sugar_metab"/>
</dbReference>
<organism evidence="4 5">
    <name type="scientific">Luedemannella flava</name>
    <dbReference type="NCBI Taxonomy" id="349316"/>
    <lineage>
        <taxon>Bacteria</taxon>
        <taxon>Bacillati</taxon>
        <taxon>Actinomycetota</taxon>
        <taxon>Actinomycetes</taxon>
        <taxon>Micromonosporales</taxon>
        <taxon>Micromonosporaceae</taxon>
        <taxon>Luedemannella</taxon>
    </lineage>
</organism>
<feature type="domain" description="Class II aldolase/adducin N-terminal" evidence="3">
    <location>
        <begin position="1"/>
        <end position="144"/>
    </location>
</feature>
<reference evidence="5" key="1">
    <citation type="journal article" date="2019" name="Int. J. Syst. Evol. Microbiol.">
        <title>The Global Catalogue of Microorganisms (GCM) 10K type strain sequencing project: providing services to taxonomists for standard genome sequencing and annotation.</title>
        <authorList>
            <consortium name="The Broad Institute Genomics Platform"/>
            <consortium name="The Broad Institute Genome Sequencing Center for Infectious Disease"/>
            <person name="Wu L."/>
            <person name="Ma J."/>
        </authorList>
    </citation>
    <scope>NUCLEOTIDE SEQUENCE [LARGE SCALE GENOMIC DNA]</scope>
    <source>
        <strain evidence="5">JCM 13250</strain>
    </source>
</reference>
<dbReference type="InterPro" id="IPR036409">
    <property type="entry name" value="Aldolase_II/adducin_N_sf"/>
</dbReference>
<dbReference type="Proteomes" id="UP001500218">
    <property type="component" value="Unassembled WGS sequence"/>
</dbReference>
<sequence>MTAAGTWLDRLDRTSFVRVRIADGVAPQGATPSSEVGLHLSVYRARPDVNAVVHLHPQTAVLLDALGVAVRLITTDHAFYLRRVAVTPWHAPGTPGVGEAVAEAVADGTNCVLLPFHGCAVLGETVEMAHRRAANLEEAARLTYQALLLTGGLGPRELPACPPDFLAHRDPGSLI</sequence>